<evidence type="ECO:0000313" key="3">
    <source>
        <dbReference type="EMBL" id="REK74288.1"/>
    </source>
</evidence>
<evidence type="ECO:0000256" key="1">
    <source>
        <dbReference type="SAM" id="SignalP"/>
    </source>
</evidence>
<dbReference type="Gene3D" id="3.20.20.370">
    <property type="entry name" value="Glycoside hydrolase/deacetylase"/>
    <property type="match status" value="1"/>
</dbReference>
<dbReference type="RefSeq" id="WP_116047516.1">
    <property type="nucleotide sequence ID" value="NZ_QUBQ01000003.1"/>
</dbReference>
<dbReference type="AlphaFoldDB" id="A0A371PFL6"/>
<feature type="chain" id="PRO_5039187284" evidence="1">
    <location>
        <begin position="24"/>
        <end position="247"/>
    </location>
</feature>
<dbReference type="InterPro" id="IPR050248">
    <property type="entry name" value="Polysacc_deacetylase_ArnD"/>
</dbReference>
<evidence type="ECO:0000259" key="2">
    <source>
        <dbReference type="PROSITE" id="PS51677"/>
    </source>
</evidence>
<feature type="signal peptide" evidence="1">
    <location>
        <begin position="1"/>
        <end position="23"/>
    </location>
</feature>
<dbReference type="Proteomes" id="UP000261905">
    <property type="component" value="Unassembled WGS sequence"/>
</dbReference>
<sequence length="247" mass="28301">MVKWKAATTCFCVMMMISVPALATPAAGAKERKYYETRGEIVWEVPTEEKVIALTFDDGPSPEDTPEILKLLEQYQAKATFFIIGKHAERYPDIVRQEVEAGHELANHTFNHPFFNNRSSLEAMKKEIEQTEETLTRITGQKPALFRPPGGYYSDRLIDAAKAFHYQVVLWSWHQDTEDWKRPGVHKIVNKVLRNARNGDIILFHDFVGGQSQTVSALKRILPELSDRGFRFVTVSELIGYDQVLHH</sequence>
<dbReference type="SUPFAM" id="SSF88713">
    <property type="entry name" value="Glycoside hydrolase/deacetylase"/>
    <property type="match status" value="1"/>
</dbReference>
<gene>
    <name evidence="3" type="ORF">DX130_17275</name>
</gene>
<dbReference type="PROSITE" id="PS51677">
    <property type="entry name" value="NODB"/>
    <property type="match status" value="1"/>
</dbReference>
<feature type="domain" description="NodB homology" evidence="2">
    <location>
        <begin position="50"/>
        <end position="233"/>
    </location>
</feature>
<keyword evidence="4" id="KW-1185">Reference proteome</keyword>
<protein>
    <submittedName>
        <fullName evidence="3">Polysaccharide deacetylase family protein</fullName>
    </submittedName>
</protein>
<dbReference type="CDD" id="cd10917">
    <property type="entry name" value="CE4_NodB_like_6s_7s"/>
    <property type="match status" value="1"/>
</dbReference>
<dbReference type="OrthoDB" id="2649545at2"/>
<comment type="caution">
    <text evidence="3">The sequence shown here is derived from an EMBL/GenBank/DDBJ whole genome shotgun (WGS) entry which is preliminary data.</text>
</comment>
<dbReference type="GO" id="GO:0016810">
    <property type="term" value="F:hydrolase activity, acting on carbon-nitrogen (but not peptide) bonds"/>
    <property type="evidence" value="ECO:0007669"/>
    <property type="project" value="InterPro"/>
</dbReference>
<dbReference type="GO" id="GO:0005975">
    <property type="term" value="P:carbohydrate metabolic process"/>
    <property type="evidence" value="ECO:0007669"/>
    <property type="project" value="InterPro"/>
</dbReference>
<accession>A0A371PFL6</accession>
<reference evidence="3 4" key="1">
    <citation type="submission" date="2018-08" db="EMBL/GenBank/DDBJ databases">
        <title>Paenibacillus sp. M4BSY-1, whole genome shotgun sequence.</title>
        <authorList>
            <person name="Tuo L."/>
        </authorList>
    </citation>
    <scope>NUCLEOTIDE SEQUENCE [LARGE SCALE GENOMIC DNA]</scope>
    <source>
        <strain evidence="3 4">M4BSY-1</strain>
    </source>
</reference>
<name>A0A371PFL6_9BACL</name>
<dbReference type="InterPro" id="IPR011330">
    <property type="entry name" value="Glyco_hydro/deAcase_b/a-brl"/>
</dbReference>
<keyword evidence="1" id="KW-0732">Signal</keyword>
<organism evidence="3 4">
    <name type="scientific">Paenibacillus paeoniae</name>
    <dbReference type="NCBI Taxonomy" id="2292705"/>
    <lineage>
        <taxon>Bacteria</taxon>
        <taxon>Bacillati</taxon>
        <taxon>Bacillota</taxon>
        <taxon>Bacilli</taxon>
        <taxon>Bacillales</taxon>
        <taxon>Paenibacillaceae</taxon>
        <taxon>Paenibacillus</taxon>
    </lineage>
</organism>
<evidence type="ECO:0000313" key="4">
    <source>
        <dbReference type="Proteomes" id="UP000261905"/>
    </source>
</evidence>
<dbReference type="InterPro" id="IPR002509">
    <property type="entry name" value="NODB_dom"/>
</dbReference>
<dbReference type="PANTHER" id="PTHR10587">
    <property type="entry name" value="GLYCOSYL TRANSFERASE-RELATED"/>
    <property type="match status" value="1"/>
</dbReference>
<proteinExistence type="predicted"/>
<dbReference type="Pfam" id="PF01522">
    <property type="entry name" value="Polysacc_deac_1"/>
    <property type="match status" value="1"/>
</dbReference>
<dbReference type="EMBL" id="QUBQ01000003">
    <property type="protein sequence ID" value="REK74288.1"/>
    <property type="molecule type" value="Genomic_DNA"/>
</dbReference>